<keyword evidence="5" id="KW-0560">Oxidoreductase</keyword>
<comment type="cofactor">
    <cofactor evidence="1">
        <name>FAD</name>
        <dbReference type="ChEBI" id="CHEBI:57692"/>
    </cofactor>
</comment>
<dbReference type="Gene3D" id="3.10.20.30">
    <property type="match status" value="1"/>
</dbReference>
<dbReference type="InterPro" id="IPR050415">
    <property type="entry name" value="MRET"/>
</dbReference>
<dbReference type="CDD" id="cd00207">
    <property type="entry name" value="fer2"/>
    <property type="match status" value="1"/>
</dbReference>
<keyword evidence="7" id="KW-0411">Iron-sulfur</keyword>
<keyword evidence="2" id="KW-0285">Flavoprotein</keyword>
<dbReference type="EMBL" id="PEBD01000002">
    <property type="protein sequence ID" value="PHV69091.1"/>
    <property type="molecule type" value="Genomic_DNA"/>
</dbReference>
<evidence type="ECO:0000256" key="2">
    <source>
        <dbReference type="ARBA" id="ARBA00022630"/>
    </source>
</evidence>
<evidence type="ECO:0000256" key="3">
    <source>
        <dbReference type="ARBA" id="ARBA00022714"/>
    </source>
</evidence>
<keyword evidence="6" id="KW-0408">Iron</keyword>
<dbReference type="CDD" id="cd06185">
    <property type="entry name" value="PDR_like"/>
    <property type="match status" value="1"/>
</dbReference>
<dbReference type="PROSITE" id="PS51085">
    <property type="entry name" value="2FE2S_FER_2"/>
    <property type="match status" value="1"/>
</dbReference>
<evidence type="ECO:0000256" key="7">
    <source>
        <dbReference type="ARBA" id="ARBA00023014"/>
    </source>
</evidence>
<dbReference type="InterPro" id="IPR001041">
    <property type="entry name" value="2Fe-2S_ferredoxin-type"/>
</dbReference>
<dbReference type="AlphaFoldDB" id="A0A2G3PTK1"/>
<feature type="domain" description="FAD-binding FR-type" evidence="9">
    <location>
        <begin position="14"/>
        <end position="113"/>
    </location>
</feature>
<dbReference type="GO" id="GO:0051537">
    <property type="term" value="F:2 iron, 2 sulfur cluster binding"/>
    <property type="evidence" value="ECO:0007669"/>
    <property type="project" value="UniProtKB-KW"/>
</dbReference>
<evidence type="ECO:0000256" key="1">
    <source>
        <dbReference type="ARBA" id="ARBA00001974"/>
    </source>
</evidence>
<dbReference type="Pfam" id="PF00111">
    <property type="entry name" value="Fer2"/>
    <property type="match status" value="1"/>
</dbReference>
<dbReference type="SUPFAM" id="SSF63380">
    <property type="entry name" value="Riboflavin synthase domain-like"/>
    <property type="match status" value="1"/>
</dbReference>
<dbReference type="GO" id="GO:0016491">
    <property type="term" value="F:oxidoreductase activity"/>
    <property type="evidence" value="ECO:0007669"/>
    <property type="project" value="UniProtKB-KW"/>
</dbReference>
<dbReference type="PANTHER" id="PTHR47354">
    <property type="entry name" value="NADH OXIDOREDUCTASE HCR"/>
    <property type="match status" value="1"/>
</dbReference>
<dbReference type="InterPro" id="IPR039261">
    <property type="entry name" value="FNR_nucleotide-bd"/>
</dbReference>
<accession>A0A2G3PTK1</accession>
<comment type="caution">
    <text evidence="10">The sequence shown here is derived from an EMBL/GenBank/DDBJ whole genome shotgun (WGS) entry which is preliminary data.</text>
</comment>
<dbReference type="InterPro" id="IPR012675">
    <property type="entry name" value="Beta-grasp_dom_sf"/>
</dbReference>
<keyword evidence="3" id="KW-0001">2Fe-2S</keyword>
<dbReference type="GO" id="GO:0046872">
    <property type="term" value="F:metal ion binding"/>
    <property type="evidence" value="ECO:0007669"/>
    <property type="project" value="UniProtKB-KW"/>
</dbReference>
<dbReference type="Proteomes" id="UP000225108">
    <property type="component" value="Unassembled WGS sequence"/>
</dbReference>
<dbReference type="RefSeq" id="WP_099380956.1">
    <property type="nucleotide sequence ID" value="NZ_PEBD01000002.1"/>
</dbReference>
<organism evidence="10 11">
    <name type="scientific">Williamsia marianensis</name>
    <dbReference type="NCBI Taxonomy" id="85044"/>
    <lineage>
        <taxon>Bacteria</taxon>
        <taxon>Bacillati</taxon>
        <taxon>Actinomycetota</taxon>
        <taxon>Actinomycetes</taxon>
        <taxon>Mycobacteriales</taxon>
        <taxon>Nocardiaceae</taxon>
        <taxon>Williamsia</taxon>
    </lineage>
</organism>
<dbReference type="Gene3D" id="2.40.30.10">
    <property type="entry name" value="Translation factors"/>
    <property type="match status" value="1"/>
</dbReference>
<evidence type="ECO:0000259" key="9">
    <source>
        <dbReference type="PROSITE" id="PS51384"/>
    </source>
</evidence>
<gene>
    <name evidence="10" type="ORF">CSW57_00205</name>
</gene>
<name>A0A2G3PTK1_WILMA</name>
<dbReference type="InterPro" id="IPR017927">
    <property type="entry name" value="FAD-bd_FR_type"/>
</dbReference>
<dbReference type="PROSITE" id="PS51384">
    <property type="entry name" value="FAD_FR"/>
    <property type="match status" value="1"/>
</dbReference>
<proteinExistence type="predicted"/>
<dbReference type="InterPro" id="IPR054582">
    <property type="entry name" value="DmmA-like_N"/>
</dbReference>
<dbReference type="PRINTS" id="PR00409">
    <property type="entry name" value="PHDIOXRDTASE"/>
</dbReference>
<dbReference type="SUPFAM" id="SSF52343">
    <property type="entry name" value="Ferredoxin reductase-like, C-terminal NADP-linked domain"/>
    <property type="match status" value="1"/>
</dbReference>
<evidence type="ECO:0000256" key="6">
    <source>
        <dbReference type="ARBA" id="ARBA00023004"/>
    </source>
</evidence>
<protein>
    <submittedName>
        <fullName evidence="10">Oxidoreductase</fullName>
    </submittedName>
</protein>
<evidence type="ECO:0000256" key="4">
    <source>
        <dbReference type="ARBA" id="ARBA00022723"/>
    </source>
</evidence>
<sequence length="323" mass="34332">MTHTVNAPPAGLTGTDLLVTVGTVRELCDGIREVTFTGAQALPSFTPGSHVGVRWGTGVQNSYSLTGPCTDPDHYAICVRRDDAGRGGSAWIHALRVGDQVVITPPRSAFAPISVARHHVLIAGGIGVTPILSHVRAAVQWHRSFEVIYSHRPGQDALADELQNLCGDRLTIVHDVDDFRSHLTPILEDSVLGTHLYTCGPAMMIDAVAAAATAAGWPAQRIHSEQFSSAVATGGAPFAARLRRTGVLVPVGADVSLLEALLERGVAVPNLCRQGVCGECRVTVRGGRIDHRDFYLSDDERAEGDAMMPCVSRAAGDQVELEL</sequence>
<reference evidence="10 11" key="1">
    <citation type="submission" date="2017-10" db="EMBL/GenBank/DDBJ databases">
        <title>The draft genome sequence of Williamsia sp. BULT 1.1 isolated from the semi-arid grassland soils from South Africa.</title>
        <authorList>
            <person name="Kabwe M.H."/>
            <person name="Govender N."/>
            <person name="Mutseka Lunga P."/>
            <person name="Vikram S."/>
            <person name="Makhalanyane T.P."/>
        </authorList>
    </citation>
    <scope>NUCLEOTIDE SEQUENCE [LARGE SCALE GENOMIC DNA]</scope>
    <source>
        <strain evidence="10 11">BULT 1.1</strain>
    </source>
</reference>
<dbReference type="PANTHER" id="PTHR47354:SF1">
    <property type="entry name" value="CARNITINE MONOOXYGENASE REDUCTASE SUBUNIT"/>
    <property type="match status" value="1"/>
</dbReference>
<evidence type="ECO:0000256" key="5">
    <source>
        <dbReference type="ARBA" id="ARBA00023002"/>
    </source>
</evidence>
<dbReference type="Pfam" id="PF22290">
    <property type="entry name" value="DmmA-like_N"/>
    <property type="match status" value="1"/>
</dbReference>
<evidence type="ECO:0000259" key="8">
    <source>
        <dbReference type="PROSITE" id="PS51085"/>
    </source>
</evidence>
<dbReference type="Gene3D" id="3.40.50.80">
    <property type="entry name" value="Nucleotide-binding domain of ferredoxin-NADP reductase (FNR) module"/>
    <property type="match status" value="1"/>
</dbReference>
<dbReference type="InterPro" id="IPR036010">
    <property type="entry name" value="2Fe-2S_ferredoxin-like_sf"/>
</dbReference>
<dbReference type="InterPro" id="IPR017938">
    <property type="entry name" value="Riboflavin_synthase-like_b-brl"/>
</dbReference>
<keyword evidence="4" id="KW-0479">Metal-binding</keyword>
<feature type="domain" description="2Fe-2S ferredoxin-type" evidence="8">
    <location>
        <begin position="238"/>
        <end position="323"/>
    </location>
</feature>
<evidence type="ECO:0000313" key="10">
    <source>
        <dbReference type="EMBL" id="PHV69091.1"/>
    </source>
</evidence>
<dbReference type="SUPFAM" id="SSF54292">
    <property type="entry name" value="2Fe-2S ferredoxin-like"/>
    <property type="match status" value="1"/>
</dbReference>
<evidence type="ECO:0000313" key="11">
    <source>
        <dbReference type="Proteomes" id="UP000225108"/>
    </source>
</evidence>